<sequence>MYPFSCVLWAIFLSFSLLFFVSILRNTHCMPYSLIVILPHITIKPNSNEQNWI</sequence>
<gene>
    <name evidence="1" type="ordered locus">Bacsa_0714</name>
</gene>
<evidence type="ECO:0000313" key="2">
    <source>
        <dbReference type="Proteomes" id="UP000007486"/>
    </source>
</evidence>
<evidence type="ECO:0000313" key="1">
    <source>
        <dbReference type="EMBL" id="ADY35308.1"/>
    </source>
</evidence>
<dbReference type="AlphaFoldDB" id="F0R153"/>
<dbReference type="KEGG" id="bsa:Bacsa_0714"/>
<organism evidence="1 2">
    <name type="scientific">Phocaeicola salanitronis (strain DSM 18170 / JCM 13657 / CCUG 60908 / BL78)</name>
    <name type="common">Bacteroides salanitronis</name>
    <dbReference type="NCBI Taxonomy" id="667015"/>
    <lineage>
        <taxon>Bacteria</taxon>
        <taxon>Pseudomonadati</taxon>
        <taxon>Bacteroidota</taxon>
        <taxon>Bacteroidia</taxon>
        <taxon>Bacteroidales</taxon>
        <taxon>Bacteroidaceae</taxon>
        <taxon>Phocaeicola</taxon>
    </lineage>
</organism>
<dbReference type="Proteomes" id="UP000007486">
    <property type="component" value="Chromosome"/>
</dbReference>
<accession>F0R153</accession>
<reference evidence="1 2" key="1">
    <citation type="journal article" date="2011" name="Stand. Genomic Sci.">
        <title>Complete genome sequence of Bacteroides salanitronis type strain (BL78).</title>
        <authorList>
            <person name="Gronow S."/>
            <person name="Held B."/>
            <person name="Lucas S."/>
            <person name="Lapidus A."/>
            <person name="Del Rio T.G."/>
            <person name="Nolan M."/>
            <person name="Tice H."/>
            <person name="Deshpande S."/>
            <person name="Cheng J.F."/>
            <person name="Pitluck S."/>
            <person name="Liolios K."/>
            <person name="Pagani I."/>
            <person name="Ivanova N."/>
            <person name="Mavromatis K."/>
            <person name="Pati A."/>
            <person name="Tapia R."/>
            <person name="Han C."/>
            <person name="Goodwin L."/>
            <person name="Chen A."/>
            <person name="Palaniappan K."/>
            <person name="Land M."/>
            <person name="Hauser L."/>
            <person name="Chang Y.J."/>
            <person name="Jeffries C.D."/>
            <person name="Brambilla E.M."/>
            <person name="Rohde M."/>
            <person name="Goker M."/>
            <person name="Detter J.C."/>
            <person name="Woyke T."/>
            <person name="Bristow J."/>
            <person name="Markowitz V."/>
            <person name="Hugenholtz P."/>
            <person name="Kyrpides N.C."/>
            <person name="Klenk H.P."/>
            <person name="Eisen J.A."/>
        </authorList>
    </citation>
    <scope>NUCLEOTIDE SEQUENCE [LARGE SCALE GENOMIC DNA]</scope>
    <source>
        <strain evidence="1 2">DSM 18170</strain>
    </source>
</reference>
<dbReference type="EMBL" id="CP002530">
    <property type="protein sequence ID" value="ADY35308.1"/>
    <property type="molecule type" value="Genomic_DNA"/>
</dbReference>
<keyword evidence="2" id="KW-1185">Reference proteome</keyword>
<protein>
    <submittedName>
        <fullName evidence="1">Uncharacterized protein</fullName>
    </submittedName>
</protein>
<name>F0R153_PHOSB</name>
<proteinExistence type="predicted"/>
<dbReference type="STRING" id="667015.Bacsa_0714"/>
<dbReference type="HOGENOM" id="CLU_3058710_0_0_10"/>